<sequence length="871" mass="100974">MQDNSKEEQEKILELFKNTIKDRCELQEDILSISEESIDKIASDIVNKFHCFSTKETAHNFLLLIHSCIQIRPLKIPLYGKLLFKISKYLAPLIYQKELMDLFATNKLIVLNLFEANLITIQTLIKYQQTNDQYTFYFCNEIKSKDSVYFGELIIKNEELEDFVKSISHEEHDKKRRIGLNDGEFETMIREDKIPSVHPNSKIQYSLYENSEFLSKATYAEYAAYFGSINILKHFLTYPDLKTKKLIIFAIAGNQTETVNFLSEKFKITRECIYASIEFHTTDDIEFNATNNGYVTVNKENFSEMKKHVNITDLYFSIKKLNWRYFINNILYASDQINDPCDLEDENKSTLLHLACSSGHKEVVKLLLSLFCDKNYFEHEYENDTNLDYVESSSPSDARKSLINVNVQDELKRTPLHLAVSNQKVEIVKILLKCDDTDFRIQDFKGKTVVHYSAESKNKEIVQLFLNSSPNHEIDFSVPDKKGNVAFHYFCKPRCFEPSILKLVCDSPRVNPNHLNHKNVTEVIHSVLKKKKRMNILQVLCDSSRVDLNYQTPERKETALMMATQRYNFEAVKFLMNDPDRIDPNLQDFKLRTALHIGIHFGSPPIVEYLVNQPNVNLNLLDDFELTPVFSALYKHYFNFFELMLDSYKKRKMNDDPKYIQNNIDLQHRDHFSQNLLHYAIRCKYPYSLDFLLKTYSINEPDSKGTTAFHQACAIGDVKTVESLIKLFGTTTDEEENNTIGLYNSSTEKDGQSSLEMEDKKVVDDAKIDRYKPGEKIRINQKDSNGLTPLHYACQSDSVELVKCLLSVPGIKIGEKDKKGKTPFFYACKFGSFEIAKTLYDTNQIDTESEIFNGVSALSCLSEDDQENFFL</sequence>
<feature type="repeat" description="ANK" evidence="3">
    <location>
        <begin position="785"/>
        <end position="807"/>
    </location>
</feature>
<dbReference type="EMBL" id="JAPFFF010000007">
    <property type="protein sequence ID" value="KAK8886439.1"/>
    <property type="molecule type" value="Genomic_DNA"/>
</dbReference>
<dbReference type="PANTHER" id="PTHR24198:SF165">
    <property type="entry name" value="ANKYRIN REPEAT-CONTAINING PROTEIN-RELATED"/>
    <property type="match status" value="1"/>
</dbReference>
<protein>
    <submittedName>
        <fullName evidence="4">Ankyrin repeat and FYVE domain-containing protein 1</fullName>
    </submittedName>
</protein>
<feature type="repeat" description="ANK" evidence="3">
    <location>
        <begin position="411"/>
        <end position="433"/>
    </location>
</feature>
<dbReference type="PROSITE" id="PS50088">
    <property type="entry name" value="ANK_REPEAT"/>
    <property type="match status" value="3"/>
</dbReference>
<evidence type="ECO:0000256" key="1">
    <source>
        <dbReference type="ARBA" id="ARBA00022737"/>
    </source>
</evidence>
<dbReference type="InterPro" id="IPR036770">
    <property type="entry name" value="Ankyrin_rpt-contain_sf"/>
</dbReference>
<name>A0ABR2K5Q7_9EUKA</name>
<dbReference type="Pfam" id="PF12796">
    <property type="entry name" value="Ank_2"/>
    <property type="match status" value="3"/>
</dbReference>
<proteinExistence type="predicted"/>
<dbReference type="Pfam" id="PF00023">
    <property type="entry name" value="Ank"/>
    <property type="match status" value="1"/>
</dbReference>
<accession>A0ABR2K5Q7</accession>
<keyword evidence="5" id="KW-1185">Reference proteome</keyword>
<reference evidence="4 5" key="1">
    <citation type="submission" date="2024-04" db="EMBL/GenBank/DDBJ databases">
        <title>Tritrichomonas musculus Genome.</title>
        <authorList>
            <person name="Alves-Ferreira E."/>
            <person name="Grigg M."/>
            <person name="Lorenzi H."/>
            <person name="Galac M."/>
        </authorList>
    </citation>
    <scope>NUCLEOTIDE SEQUENCE [LARGE SCALE GENOMIC DNA]</scope>
    <source>
        <strain evidence="4 5">EAF2021</strain>
    </source>
</reference>
<keyword evidence="2 3" id="KW-0040">ANK repeat</keyword>
<dbReference type="Proteomes" id="UP001470230">
    <property type="component" value="Unassembled WGS sequence"/>
</dbReference>
<dbReference type="PROSITE" id="PS50297">
    <property type="entry name" value="ANK_REP_REGION"/>
    <property type="match status" value="3"/>
</dbReference>
<gene>
    <name evidence="4" type="ORF">M9Y10_041902</name>
</gene>
<dbReference type="SUPFAM" id="SSF48403">
    <property type="entry name" value="Ankyrin repeat"/>
    <property type="match status" value="2"/>
</dbReference>
<evidence type="ECO:0000313" key="4">
    <source>
        <dbReference type="EMBL" id="KAK8886439.1"/>
    </source>
</evidence>
<evidence type="ECO:0000256" key="3">
    <source>
        <dbReference type="PROSITE-ProRule" id="PRU00023"/>
    </source>
</evidence>
<evidence type="ECO:0000313" key="5">
    <source>
        <dbReference type="Proteomes" id="UP001470230"/>
    </source>
</evidence>
<organism evidence="4 5">
    <name type="scientific">Tritrichomonas musculus</name>
    <dbReference type="NCBI Taxonomy" id="1915356"/>
    <lineage>
        <taxon>Eukaryota</taxon>
        <taxon>Metamonada</taxon>
        <taxon>Parabasalia</taxon>
        <taxon>Tritrichomonadida</taxon>
        <taxon>Tritrichomonadidae</taxon>
        <taxon>Tritrichomonas</taxon>
    </lineage>
</organism>
<evidence type="ECO:0000256" key="2">
    <source>
        <dbReference type="ARBA" id="ARBA00023043"/>
    </source>
</evidence>
<dbReference type="Gene3D" id="1.25.40.20">
    <property type="entry name" value="Ankyrin repeat-containing domain"/>
    <property type="match status" value="4"/>
</dbReference>
<dbReference type="PANTHER" id="PTHR24198">
    <property type="entry name" value="ANKYRIN REPEAT AND PROTEIN KINASE DOMAIN-CONTAINING PROTEIN"/>
    <property type="match status" value="1"/>
</dbReference>
<dbReference type="InterPro" id="IPR002110">
    <property type="entry name" value="Ankyrin_rpt"/>
</dbReference>
<keyword evidence="1" id="KW-0677">Repeat</keyword>
<feature type="repeat" description="ANK" evidence="3">
    <location>
        <begin position="347"/>
        <end position="379"/>
    </location>
</feature>
<comment type="caution">
    <text evidence="4">The sequence shown here is derived from an EMBL/GenBank/DDBJ whole genome shotgun (WGS) entry which is preliminary data.</text>
</comment>
<dbReference type="SMART" id="SM00248">
    <property type="entry name" value="ANK"/>
    <property type="match status" value="11"/>
</dbReference>